<feature type="region of interest" description="Disordered" evidence="4">
    <location>
        <begin position="1"/>
        <end position="22"/>
    </location>
</feature>
<dbReference type="Proteomes" id="UP000287651">
    <property type="component" value="Unassembled WGS sequence"/>
</dbReference>
<dbReference type="GO" id="GO:0008380">
    <property type="term" value="P:RNA splicing"/>
    <property type="evidence" value="ECO:0007669"/>
    <property type="project" value="InterPro"/>
</dbReference>
<evidence type="ECO:0000313" key="5">
    <source>
        <dbReference type="EMBL" id="RRT55791.1"/>
    </source>
</evidence>
<dbReference type="GO" id="GO:0035145">
    <property type="term" value="C:exon-exon junction complex"/>
    <property type="evidence" value="ECO:0007669"/>
    <property type="project" value="InterPro"/>
</dbReference>
<dbReference type="Pfam" id="PF02792">
    <property type="entry name" value="Mago_nashi"/>
    <property type="match status" value="1"/>
</dbReference>
<reference evidence="5 6" key="1">
    <citation type="journal article" date="2014" name="Agronomy (Basel)">
        <title>A Draft Genome Sequence for Ensete ventricosum, the Drought-Tolerant Tree Against Hunger.</title>
        <authorList>
            <person name="Harrison J."/>
            <person name="Moore K.A."/>
            <person name="Paszkiewicz K."/>
            <person name="Jones T."/>
            <person name="Grant M."/>
            <person name="Ambacheew D."/>
            <person name="Muzemil S."/>
            <person name="Studholme D.J."/>
        </authorList>
    </citation>
    <scope>NUCLEOTIDE SEQUENCE [LARGE SCALE GENOMIC DNA]</scope>
</reference>
<evidence type="ECO:0008006" key="7">
    <source>
        <dbReference type="Google" id="ProtNLM"/>
    </source>
</evidence>
<evidence type="ECO:0000256" key="3">
    <source>
        <dbReference type="ARBA" id="ARBA00023242"/>
    </source>
</evidence>
<keyword evidence="3" id="KW-0539">Nucleus</keyword>
<dbReference type="SUPFAM" id="SSF89817">
    <property type="entry name" value="Mago nashi protein"/>
    <property type="match status" value="1"/>
</dbReference>
<dbReference type="Gene3D" id="3.30.1560.10">
    <property type="entry name" value="Mago nashi"/>
    <property type="match status" value="1"/>
</dbReference>
<dbReference type="EMBL" id="AMZH03009927">
    <property type="protein sequence ID" value="RRT55791.1"/>
    <property type="molecule type" value="Genomic_DNA"/>
</dbReference>
<evidence type="ECO:0000256" key="1">
    <source>
        <dbReference type="ARBA" id="ARBA00004123"/>
    </source>
</evidence>
<dbReference type="PANTHER" id="PTHR12638:SF0">
    <property type="entry name" value="MAGO HOMOLOG, EXON JUNCTION COMPLEX SUBUNIT-RELATED"/>
    <property type="match status" value="1"/>
</dbReference>
<organism evidence="5 6">
    <name type="scientific">Ensete ventricosum</name>
    <name type="common">Abyssinian banana</name>
    <name type="synonym">Musa ensete</name>
    <dbReference type="NCBI Taxonomy" id="4639"/>
    <lineage>
        <taxon>Eukaryota</taxon>
        <taxon>Viridiplantae</taxon>
        <taxon>Streptophyta</taxon>
        <taxon>Embryophyta</taxon>
        <taxon>Tracheophyta</taxon>
        <taxon>Spermatophyta</taxon>
        <taxon>Magnoliopsida</taxon>
        <taxon>Liliopsida</taxon>
        <taxon>Zingiberales</taxon>
        <taxon>Musaceae</taxon>
        <taxon>Ensete</taxon>
    </lineage>
</organism>
<name>A0A426YVU9_ENSVE</name>
<dbReference type="PANTHER" id="PTHR12638">
    <property type="entry name" value="PROTEIN MAGO NASHI HOMOLOG"/>
    <property type="match status" value="1"/>
</dbReference>
<evidence type="ECO:0000256" key="2">
    <source>
        <dbReference type="ARBA" id="ARBA00009270"/>
    </source>
</evidence>
<dbReference type="AlphaFoldDB" id="A0A426YVU9"/>
<comment type="caution">
    <text evidence="5">The sequence shown here is derived from an EMBL/GenBank/DDBJ whole genome shotgun (WGS) entry which is preliminary data.</text>
</comment>
<dbReference type="InterPro" id="IPR036605">
    <property type="entry name" value="Mago_nashi_sf"/>
</dbReference>
<comment type="subcellular location">
    <subcellularLocation>
        <location evidence="1">Nucleus</location>
    </subcellularLocation>
</comment>
<evidence type="ECO:0000256" key="4">
    <source>
        <dbReference type="SAM" id="MobiDB-lite"/>
    </source>
</evidence>
<feature type="non-terminal residue" evidence="5">
    <location>
        <position position="1"/>
    </location>
</feature>
<comment type="similarity">
    <text evidence="2">Belongs to the mago nashi family.</text>
</comment>
<gene>
    <name evidence="5" type="ORF">B296_00034356</name>
</gene>
<sequence length="103" mass="11687">RERGEGDRWGTRVGDGDGGVAPGGEQDVFDLRYYVGHNGNFGHEFLEFEFRPDGKLRYANNSYYKNDTMIRREVFVSLPACLPACLRECRRIIADSEVPLSPT</sequence>
<proteinExistence type="inferred from homology"/>
<dbReference type="InterPro" id="IPR004023">
    <property type="entry name" value="Mago_nashi"/>
</dbReference>
<feature type="compositionally biased region" description="Basic and acidic residues" evidence="4">
    <location>
        <begin position="1"/>
        <end position="10"/>
    </location>
</feature>
<protein>
    <recommendedName>
        <fullName evidence="7">Mago nashi protein</fullName>
    </recommendedName>
</protein>
<accession>A0A426YVU9</accession>
<evidence type="ECO:0000313" key="6">
    <source>
        <dbReference type="Proteomes" id="UP000287651"/>
    </source>
</evidence>